<dbReference type="CDD" id="cd00093">
    <property type="entry name" value="HTH_XRE"/>
    <property type="match status" value="1"/>
</dbReference>
<dbReference type="InterPro" id="IPR001387">
    <property type="entry name" value="Cro/C1-type_HTH"/>
</dbReference>
<name>A0A8J7LII7_9NOST</name>
<keyword evidence="3" id="KW-1185">Reference proteome</keyword>
<comment type="caution">
    <text evidence="2">The sequence shown here is derived from an EMBL/GenBank/DDBJ whole genome shotgun (WGS) entry which is preliminary data.</text>
</comment>
<dbReference type="Proteomes" id="UP000662314">
    <property type="component" value="Unassembled WGS sequence"/>
</dbReference>
<dbReference type="InterPro" id="IPR010982">
    <property type="entry name" value="Lambda_DNA-bd_dom_sf"/>
</dbReference>
<dbReference type="RefSeq" id="WP_214435509.1">
    <property type="nucleotide sequence ID" value="NZ_CAWPUQ010000168.1"/>
</dbReference>
<dbReference type="EMBL" id="JAECZA010000239">
    <property type="protein sequence ID" value="MBH8576784.1"/>
    <property type="molecule type" value="Genomic_DNA"/>
</dbReference>
<gene>
    <name evidence="2" type="ORF">I8752_28100</name>
</gene>
<organism evidence="2 3">
    <name type="scientific">Dendronalium phyllosphericum CENA369</name>
    <dbReference type="NCBI Taxonomy" id="1725256"/>
    <lineage>
        <taxon>Bacteria</taxon>
        <taxon>Bacillati</taxon>
        <taxon>Cyanobacteriota</taxon>
        <taxon>Cyanophyceae</taxon>
        <taxon>Nostocales</taxon>
        <taxon>Nostocaceae</taxon>
        <taxon>Dendronalium</taxon>
        <taxon>Dendronalium phyllosphericum</taxon>
    </lineage>
</organism>
<protein>
    <submittedName>
        <fullName evidence="2">Helix-turn-helix transcriptional regulator</fullName>
    </submittedName>
</protein>
<evidence type="ECO:0000313" key="2">
    <source>
        <dbReference type="EMBL" id="MBH8576784.1"/>
    </source>
</evidence>
<dbReference type="Gene3D" id="1.10.260.40">
    <property type="entry name" value="lambda repressor-like DNA-binding domains"/>
    <property type="match status" value="1"/>
</dbReference>
<dbReference type="AlphaFoldDB" id="A0A8J7LII7"/>
<dbReference type="Pfam" id="PF01381">
    <property type="entry name" value="HTH_3"/>
    <property type="match status" value="1"/>
</dbReference>
<feature type="domain" description="HTH cro/C1-type" evidence="1">
    <location>
        <begin position="38"/>
        <end position="93"/>
    </location>
</feature>
<dbReference type="SUPFAM" id="SSF47413">
    <property type="entry name" value="lambda repressor-like DNA-binding domains"/>
    <property type="match status" value="1"/>
</dbReference>
<proteinExistence type="predicted"/>
<evidence type="ECO:0000259" key="1">
    <source>
        <dbReference type="PROSITE" id="PS50943"/>
    </source>
</evidence>
<dbReference type="GO" id="GO:0003677">
    <property type="term" value="F:DNA binding"/>
    <property type="evidence" value="ECO:0007669"/>
    <property type="project" value="InterPro"/>
</dbReference>
<dbReference type="PROSITE" id="PS50943">
    <property type="entry name" value="HTH_CROC1"/>
    <property type="match status" value="1"/>
</dbReference>
<reference evidence="2 3" key="1">
    <citation type="journal article" date="2021" name="Int. J. Syst. Evol. Microbiol.">
        <title>Amazonocrinis nigriterrae gen. nov., sp. nov., Atlanticothrix silvestris gen. nov., sp. nov. and Dendronalium phyllosphericum gen. nov., sp. nov., nostocacean cyanobacteria from Brazilian environments.</title>
        <authorList>
            <person name="Alvarenga D.O."/>
            <person name="Andreote A.P.D."/>
            <person name="Branco L.H.Z."/>
            <person name="Delbaje E."/>
            <person name="Cruz R.B."/>
            <person name="Varani A.M."/>
            <person name="Fiore M.F."/>
        </authorList>
    </citation>
    <scope>NUCLEOTIDE SEQUENCE [LARGE SCALE GENOMIC DNA]</scope>
    <source>
        <strain evidence="2 3">CENA369</strain>
    </source>
</reference>
<dbReference type="SMART" id="SM00530">
    <property type="entry name" value="HTH_XRE"/>
    <property type="match status" value="1"/>
</dbReference>
<sequence length="103" mass="11275">MVKTSDAIKIIHKITSSDPELEAIVEEASINAEVAQLIYSARTKAGLTQKQLAELVGTKQPVIARLEDADYEGHSLSMLQKIARALNQRVVIQLAPIEHEQSA</sequence>
<accession>A0A8J7LII7</accession>
<evidence type="ECO:0000313" key="3">
    <source>
        <dbReference type="Proteomes" id="UP000662314"/>
    </source>
</evidence>